<gene>
    <name evidence="4" type="ORF">JKP88DRAFT_171531</name>
</gene>
<dbReference type="PANTHER" id="PTHR45632">
    <property type="entry name" value="LD33804P"/>
    <property type="match status" value="1"/>
</dbReference>
<dbReference type="Pfam" id="PF24981">
    <property type="entry name" value="Beta-prop_ATRN-LZTR1"/>
    <property type="match status" value="1"/>
</dbReference>
<keyword evidence="5" id="KW-1185">Reference proteome</keyword>
<evidence type="ECO:0000256" key="2">
    <source>
        <dbReference type="ARBA" id="ARBA00022737"/>
    </source>
</evidence>
<dbReference type="Proteomes" id="UP000664859">
    <property type="component" value="Unassembled WGS sequence"/>
</dbReference>
<dbReference type="InterPro" id="IPR006652">
    <property type="entry name" value="Kelch_1"/>
</dbReference>
<sequence length="352" mass="37897">WEWSEDANNLATKRSDTTVVTVPANVSDTTTMVLLGGCTENIQAVSCQNVTDRVDIYYPETDTYQASTPMLTPRYRFSAAALGANIFIFGGRTNNDTMVCEVDMYNVDTEEWTALVDWVNCTSDSAAFVAGDNVIALVGGYDANYTETSGLTTLVTVGTGTGGTPTLTFTDGMPIIEARGDHECWSDRSTVAYCMGGFNLDDQTGAKVSTEKYDIAKGTWAAAADMTSGRGDFVLDMLNDRLTVVGGEDNQTGITDVEWYDLANDCWTSSSSLFELPFPRFRFGGAVDPLQSKMYVFGGQGPRVNNAYWPLESDVFWYQETPADTATGAAPLLRAWTAIAAAAVAAAAAMLA</sequence>
<keyword evidence="1" id="KW-0880">Kelch repeat</keyword>
<dbReference type="SMART" id="SM00612">
    <property type="entry name" value="Kelch"/>
    <property type="match status" value="4"/>
</dbReference>
<keyword evidence="2" id="KW-0677">Repeat</keyword>
<dbReference type="EMBL" id="JAFCMP010000540">
    <property type="protein sequence ID" value="KAG5176138.1"/>
    <property type="molecule type" value="Genomic_DNA"/>
</dbReference>
<dbReference type="AlphaFoldDB" id="A0A836C8V3"/>
<comment type="caution">
    <text evidence="4">The sequence shown here is derived from an EMBL/GenBank/DDBJ whole genome shotgun (WGS) entry which is preliminary data.</text>
</comment>
<dbReference type="InterPro" id="IPR011043">
    <property type="entry name" value="Gal_Oxase/kelch_b-propeller"/>
</dbReference>
<evidence type="ECO:0000259" key="3">
    <source>
        <dbReference type="Pfam" id="PF24981"/>
    </source>
</evidence>
<proteinExistence type="predicted"/>
<dbReference type="InterPro" id="IPR056737">
    <property type="entry name" value="Beta-prop_ATRN-MKLN-like"/>
</dbReference>
<organism evidence="4 5">
    <name type="scientific">Tribonema minus</name>
    <dbReference type="NCBI Taxonomy" id="303371"/>
    <lineage>
        <taxon>Eukaryota</taxon>
        <taxon>Sar</taxon>
        <taxon>Stramenopiles</taxon>
        <taxon>Ochrophyta</taxon>
        <taxon>PX clade</taxon>
        <taxon>Xanthophyceae</taxon>
        <taxon>Tribonematales</taxon>
        <taxon>Tribonemataceae</taxon>
        <taxon>Tribonema</taxon>
    </lineage>
</organism>
<evidence type="ECO:0000256" key="1">
    <source>
        <dbReference type="ARBA" id="ARBA00022441"/>
    </source>
</evidence>
<accession>A0A836C8V3</accession>
<dbReference type="SUPFAM" id="SSF50965">
    <property type="entry name" value="Galactose oxidase, central domain"/>
    <property type="match status" value="1"/>
</dbReference>
<feature type="non-terminal residue" evidence="4">
    <location>
        <position position="352"/>
    </location>
</feature>
<dbReference type="InterPro" id="IPR015915">
    <property type="entry name" value="Kelch-typ_b-propeller"/>
</dbReference>
<dbReference type="OrthoDB" id="45365at2759"/>
<reference evidence="4" key="1">
    <citation type="submission" date="2021-02" db="EMBL/GenBank/DDBJ databases">
        <title>First Annotated Genome of the Yellow-green Alga Tribonema minus.</title>
        <authorList>
            <person name="Mahan K.M."/>
        </authorList>
    </citation>
    <scope>NUCLEOTIDE SEQUENCE</scope>
    <source>
        <strain evidence="4">UTEX B ZZ1240</strain>
    </source>
</reference>
<feature type="domain" description="Attractin/MKLN-like beta-propeller" evidence="3">
    <location>
        <begin position="56"/>
        <end position="300"/>
    </location>
</feature>
<evidence type="ECO:0000313" key="4">
    <source>
        <dbReference type="EMBL" id="KAG5176138.1"/>
    </source>
</evidence>
<protein>
    <recommendedName>
        <fullName evidence="3">Attractin/MKLN-like beta-propeller domain-containing protein</fullName>
    </recommendedName>
</protein>
<dbReference type="Gene3D" id="2.120.10.80">
    <property type="entry name" value="Kelch-type beta propeller"/>
    <property type="match status" value="2"/>
</dbReference>
<dbReference type="PANTHER" id="PTHR45632:SF13">
    <property type="entry name" value="KELCH-LIKE PROTEIN 26"/>
    <property type="match status" value="1"/>
</dbReference>
<evidence type="ECO:0000313" key="5">
    <source>
        <dbReference type="Proteomes" id="UP000664859"/>
    </source>
</evidence>
<name>A0A836C8V3_9STRA</name>